<dbReference type="Gene3D" id="1.20.1080.10">
    <property type="entry name" value="Glycerol uptake facilitator protein"/>
    <property type="match status" value="1"/>
</dbReference>
<dbReference type="PANTHER" id="PTHR21191:SF16">
    <property type="entry name" value="AQUAPORIN"/>
    <property type="match status" value="1"/>
</dbReference>
<dbReference type="Proteomes" id="UP000288716">
    <property type="component" value="Unassembled WGS sequence"/>
</dbReference>
<dbReference type="VEuPathDB" id="VectorBase:LDEU000515"/>
<dbReference type="STRING" id="299467.A0A443SVG9"/>
<dbReference type="GO" id="GO:0005737">
    <property type="term" value="C:cytoplasm"/>
    <property type="evidence" value="ECO:0007669"/>
    <property type="project" value="TreeGrafter"/>
</dbReference>
<evidence type="ECO:0000256" key="2">
    <source>
        <dbReference type="ARBA" id="ARBA00022692"/>
    </source>
</evidence>
<evidence type="ECO:0000256" key="5">
    <source>
        <dbReference type="SAM" id="Phobius"/>
    </source>
</evidence>
<proteinExistence type="predicted"/>
<dbReference type="GO" id="GO:0016020">
    <property type="term" value="C:membrane"/>
    <property type="evidence" value="ECO:0007669"/>
    <property type="project" value="UniProtKB-SubCell"/>
</dbReference>
<name>A0A443SVG9_9ACAR</name>
<keyword evidence="7" id="KW-1185">Reference proteome</keyword>
<dbReference type="InterPro" id="IPR051883">
    <property type="entry name" value="AQP11/12_channel"/>
</dbReference>
<evidence type="ECO:0000313" key="6">
    <source>
        <dbReference type="EMBL" id="RWS31518.1"/>
    </source>
</evidence>
<dbReference type="InterPro" id="IPR023271">
    <property type="entry name" value="Aquaporin-like"/>
</dbReference>
<organism evidence="6 7">
    <name type="scientific">Leptotrombidium deliense</name>
    <dbReference type="NCBI Taxonomy" id="299467"/>
    <lineage>
        <taxon>Eukaryota</taxon>
        <taxon>Metazoa</taxon>
        <taxon>Ecdysozoa</taxon>
        <taxon>Arthropoda</taxon>
        <taxon>Chelicerata</taxon>
        <taxon>Arachnida</taxon>
        <taxon>Acari</taxon>
        <taxon>Acariformes</taxon>
        <taxon>Trombidiformes</taxon>
        <taxon>Prostigmata</taxon>
        <taxon>Anystina</taxon>
        <taxon>Parasitengona</taxon>
        <taxon>Trombiculoidea</taxon>
        <taxon>Trombiculidae</taxon>
        <taxon>Leptotrombidium</taxon>
    </lineage>
</organism>
<evidence type="ECO:0000256" key="4">
    <source>
        <dbReference type="ARBA" id="ARBA00023136"/>
    </source>
</evidence>
<feature type="transmembrane region" description="Helical" evidence="5">
    <location>
        <begin position="6"/>
        <end position="26"/>
    </location>
</feature>
<accession>A0A443SVG9</accession>
<dbReference type="AlphaFoldDB" id="A0A443SVG9"/>
<gene>
    <name evidence="6" type="ORF">B4U80_01670</name>
</gene>
<feature type="transmembrane region" description="Helical" evidence="5">
    <location>
        <begin position="107"/>
        <end position="129"/>
    </location>
</feature>
<sequence>MIPECVVPYLIIIINCIFFKGCRKIIFPITPRKFRIFVSEYISTIELCATIAETGVVWAKHGDLGCSTAILLCCLWWAAVFEDAEAAPFGLFEEIVLYKQSFTSLKVILPLSAQILAAATTVFYTQSFWCFHWTEEHETLHMQKCEAALQVSVVYGMLIEFGISFISRFVALQSTIFSERIAAWMNAITTTILCKAALDTTGGFFNPILASALTLNCVGNNLIEHFMVYWVAALLGGLTARYLHVKFIKILNKKTE</sequence>
<dbReference type="OrthoDB" id="1580043at2759"/>
<dbReference type="SUPFAM" id="SSF81338">
    <property type="entry name" value="Aquaporin-like"/>
    <property type="match status" value="1"/>
</dbReference>
<dbReference type="EMBL" id="NCKV01000139">
    <property type="protein sequence ID" value="RWS31518.1"/>
    <property type="molecule type" value="Genomic_DNA"/>
</dbReference>
<keyword evidence="2 5" id="KW-0812">Transmembrane</keyword>
<dbReference type="GO" id="GO:0015267">
    <property type="term" value="F:channel activity"/>
    <property type="evidence" value="ECO:0007669"/>
    <property type="project" value="TreeGrafter"/>
</dbReference>
<comment type="subcellular location">
    <subcellularLocation>
        <location evidence="1">Membrane</location>
        <topology evidence="1">Multi-pass membrane protein</topology>
    </subcellularLocation>
</comment>
<protein>
    <submittedName>
        <fullName evidence="6">Aquaporin-12-like protein</fullName>
    </submittedName>
</protein>
<comment type="caution">
    <text evidence="6">The sequence shown here is derived from an EMBL/GenBank/DDBJ whole genome shotgun (WGS) entry which is preliminary data.</text>
</comment>
<dbReference type="PANTHER" id="PTHR21191">
    <property type="entry name" value="AQUAPORIN"/>
    <property type="match status" value="1"/>
</dbReference>
<feature type="transmembrane region" description="Helical" evidence="5">
    <location>
        <begin position="226"/>
        <end position="244"/>
    </location>
</feature>
<reference evidence="6 7" key="1">
    <citation type="journal article" date="2018" name="Gigascience">
        <title>Genomes of trombidid mites reveal novel predicted allergens and laterally-transferred genes associated with secondary metabolism.</title>
        <authorList>
            <person name="Dong X."/>
            <person name="Chaisiri K."/>
            <person name="Xia D."/>
            <person name="Armstrong S.D."/>
            <person name="Fang Y."/>
            <person name="Donnelly M.J."/>
            <person name="Kadowaki T."/>
            <person name="McGarry J.W."/>
            <person name="Darby A.C."/>
            <person name="Makepeace B.L."/>
        </authorList>
    </citation>
    <scope>NUCLEOTIDE SEQUENCE [LARGE SCALE GENOMIC DNA]</scope>
    <source>
        <strain evidence="6">UoL-UT</strain>
    </source>
</reference>
<keyword evidence="3 5" id="KW-1133">Transmembrane helix</keyword>
<feature type="transmembrane region" description="Helical" evidence="5">
    <location>
        <begin position="183"/>
        <end position="206"/>
    </location>
</feature>
<keyword evidence="4 5" id="KW-0472">Membrane</keyword>
<feature type="transmembrane region" description="Helical" evidence="5">
    <location>
        <begin position="149"/>
        <end position="171"/>
    </location>
</feature>
<evidence type="ECO:0000256" key="1">
    <source>
        <dbReference type="ARBA" id="ARBA00004141"/>
    </source>
</evidence>
<evidence type="ECO:0000256" key="3">
    <source>
        <dbReference type="ARBA" id="ARBA00022989"/>
    </source>
</evidence>
<evidence type="ECO:0000313" key="7">
    <source>
        <dbReference type="Proteomes" id="UP000288716"/>
    </source>
</evidence>